<comment type="similarity">
    <text evidence="2 8 9">Belongs to the dihydrofolate reductase family.</text>
</comment>
<keyword evidence="6 8" id="KW-0560">Oxidoreductase</keyword>
<accession>A0ABP9NYW4</accession>
<dbReference type="PROSITE" id="PS51330">
    <property type="entry name" value="DHFR_2"/>
    <property type="match status" value="1"/>
</dbReference>
<organism evidence="11 12">
    <name type="scientific">Prosthecobacter algae</name>
    <dbReference type="NCBI Taxonomy" id="1144682"/>
    <lineage>
        <taxon>Bacteria</taxon>
        <taxon>Pseudomonadati</taxon>
        <taxon>Verrucomicrobiota</taxon>
        <taxon>Verrucomicrobiia</taxon>
        <taxon>Verrucomicrobiales</taxon>
        <taxon>Verrucomicrobiaceae</taxon>
        <taxon>Prosthecobacter</taxon>
    </lineage>
</organism>
<reference evidence="12" key="1">
    <citation type="journal article" date="2019" name="Int. J. Syst. Evol. Microbiol.">
        <title>The Global Catalogue of Microorganisms (GCM) 10K type strain sequencing project: providing services to taxonomists for standard genome sequencing and annotation.</title>
        <authorList>
            <consortium name="The Broad Institute Genomics Platform"/>
            <consortium name="The Broad Institute Genome Sequencing Center for Infectious Disease"/>
            <person name="Wu L."/>
            <person name="Ma J."/>
        </authorList>
    </citation>
    <scope>NUCLEOTIDE SEQUENCE [LARGE SCALE GENOMIC DNA]</scope>
    <source>
        <strain evidence="12">JCM 18053</strain>
    </source>
</reference>
<dbReference type="PANTHER" id="PTHR48069:SF3">
    <property type="entry name" value="DIHYDROFOLATE REDUCTASE"/>
    <property type="match status" value="1"/>
</dbReference>
<dbReference type="PIRSF" id="PIRSF000194">
    <property type="entry name" value="DHFR"/>
    <property type="match status" value="1"/>
</dbReference>
<dbReference type="EC" id="1.5.1.3" evidence="3 8"/>
<sequence>MSAAPRLIAIVAMASNRVIGRAGTLPWHFPEDLKFFKRTTLGHPILMGRTTYESIGRPLPGRQNIVLSRTMQPREGLTVIRDVAELLSVCPEAETLFVIGGAQVYAELLPQCDGLYLTLVKEAHEGDTFLPAFEHLFDLKEVLEETDALEFRYYEAKR</sequence>
<comment type="function">
    <text evidence="7 8">Key enzyme in folate metabolism. Catalyzes an essential reaction for de novo glycine and purine synthesis, and for DNA precursor synthesis.</text>
</comment>
<evidence type="ECO:0000256" key="6">
    <source>
        <dbReference type="ARBA" id="ARBA00023002"/>
    </source>
</evidence>
<proteinExistence type="inferred from homology"/>
<dbReference type="CDD" id="cd00209">
    <property type="entry name" value="DHFR"/>
    <property type="match status" value="1"/>
</dbReference>
<evidence type="ECO:0000256" key="8">
    <source>
        <dbReference type="PIRNR" id="PIRNR000194"/>
    </source>
</evidence>
<dbReference type="EMBL" id="BAABIA010000002">
    <property type="protein sequence ID" value="GAA5137192.1"/>
    <property type="molecule type" value="Genomic_DNA"/>
</dbReference>
<comment type="catalytic activity">
    <reaction evidence="8">
        <text>(6S)-5,6,7,8-tetrahydrofolate + NADP(+) = 7,8-dihydrofolate + NADPH + H(+)</text>
        <dbReference type="Rhea" id="RHEA:15009"/>
        <dbReference type="ChEBI" id="CHEBI:15378"/>
        <dbReference type="ChEBI" id="CHEBI:57451"/>
        <dbReference type="ChEBI" id="CHEBI:57453"/>
        <dbReference type="ChEBI" id="CHEBI:57783"/>
        <dbReference type="ChEBI" id="CHEBI:58349"/>
        <dbReference type="EC" id="1.5.1.3"/>
    </reaction>
</comment>
<evidence type="ECO:0000256" key="5">
    <source>
        <dbReference type="ARBA" id="ARBA00022857"/>
    </source>
</evidence>
<protein>
    <recommendedName>
        <fullName evidence="3 8">Dihydrofolate reductase</fullName>
        <ecNumber evidence="3 8">1.5.1.3</ecNumber>
    </recommendedName>
</protein>
<comment type="pathway">
    <text evidence="1 8">Cofactor biosynthesis; tetrahydrofolate biosynthesis; 5,6,7,8-tetrahydrofolate from 7,8-dihydrofolate: step 1/1.</text>
</comment>
<evidence type="ECO:0000256" key="7">
    <source>
        <dbReference type="ARBA" id="ARBA00025067"/>
    </source>
</evidence>
<feature type="domain" description="DHFR" evidence="10">
    <location>
        <begin position="6"/>
        <end position="158"/>
    </location>
</feature>
<evidence type="ECO:0000313" key="12">
    <source>
        <dbReference type="Proteomes" id="UP001499852"/>
    </source>
</evidence>
<dbReference type="PRINTS" id="PR00070">
    <property type="entry name" value="DHFR"/>
</dbReference>
<name>A0ABP9NYW4_9BACT</name>
<dbReference type="SUPFAM" id="SSF53597">
    <property type="entry name" value="Dihydrofolate reductase-like"/>
    <property type="match status" value="1"/>
</dbReference>
<dbReference type="Gene3D" id="3.40.430.10">
    <property type="entry name" value="Dihydrofolate Reductase, subunit A"/>
    <property type="match status" value="1"/>
</dbReference>
<dbReference type="InterPro" id="IPR017925">
    <property type="entry name" value="DHFR_CS"/>
</dbReference>
<evidence type="ECO:0000256" key="9">
    <source>
        <dbReference type="RuleBase" id="RU004474"/>
    </source>
</evidence>
<dbReference type="RefSeq" id="WP_345735611.1">
    <property type="nucleotide sequence ID" value="NZ_BAABIA010000002.1"/>
</dbReference>
<evidence type="ECO:0000313" key="11">
    <source>
        <dbReference type="EMBL" id="GAA5137192.1"/>
    </source>
</evidence>
<comment type="caution">
    <text evidence="11">The sequence shown here is derived from an EMBL/GenBank/DDBJ whole genome shotgun (WGS) entry which is preliminary data.</text>
</comment>
<evidence type="ECO:0000256" key="2">
    <source>
        <dbReference type="ARBA" id="ARBA00009539"/>
    </source>
</evidence>
<dbReference type="InterPro" id="IPR001796">
    <property type="entry name" value="DHFR_dom"/>
</dbReference>
<gene>
    <name evidence="11" type="primary">folA_1</name>
    <name evidence="11" type="ORF">GCM10023213_13590</name>
</gene>
<dbReference type="Pfam" id="PF00186">
    <property type="entry name" value="DHFR_1"/>
    <property type="match status" value="1"/>
</dbReference>
<keyword evidence="4 8" id="KW-0554">One-carbon metabolism</keyword>
<dbReference type="InterPro" id="IPR012259">
    <property type="entry name" value="DHFR"/>
</dbReference>
<dbReference type="Proteomes" id="UP001499852">
    <property type="component" value="Unassembled WGS sequence"/>
</dbReference>
<evidence type="ECO:0000256" key="3">
    <source>
        <dbReference type="ARBA" id="ARBA00012856"/>
    </source>
</evidence>
<evidence type="ECO:0000256" key="1">
    <source>
        <dbReference type="ARBA" id="ARBA00004903"/>
    </source>
</evidence>
<dbReference type="InterPro" id="IPR024072">
    <property type="entry name" value="DHFR-like_dom_sf"/>
</dbReference>
<evidence type="ECO:0000259" key="10">
    <source>
        <dbReference type="PROSITE" id="PS51330"/>
    </source>
</evidence>
<keyword evidence="5 8" id="KW-0521">NADP</keyword>
<keyword evidence="12" id="KW-1185">Reference proteome</keyword>
<dbReference type="PANTHER" id="PTHR48069">
    <property type="entry name" value="DIHYDROFOLATE REDUCTASE"/>
    <property type="match status" value="1"/>
</dbReference>
<evidence type="ECO:0000256" key="4">
    <source>
        <dbReference type="ARBA" id="ARBA00022563"/>
    </source>
</evidence>
<dbReference type="PROSITE" id="PS00075">
    <property type="entry name" value="DHFR_1"/>
    <property type="match status" value="1"/>
</dbReference>